<organism evidence="2 3">
    <name type="scientific">Clostridium neuense</name>
    <dbReference type="NCBI Taxonomy" id="1728934"/>
    <lineage>
        <taxon>Bacteria</taxon>
        <taxon>Bacillati</taxon>
        <taxon>Bacillota</taxon>
        <taxon>Clostridia</taxon>
        <taxon>Eubacteriales</taxon>
        <taxon>Clostridiaceae</taxon>
        <taxon>Clostridium</taxon>
    </lineage>
</organism>
<feature type="transmembrane region" description="Helical" evidence="1">
    <location>
        <begin position="81"/>
        <end position="105"/>
    </location>
</feature>
<dbReference type="Pfam" id="PF13346">
    <property type="entry name" value="ABC2_membrane_5"/>
    <property type="match status" value="1"/>
</dbReference>
<keyword evidence="1" id="KW-1133">Transmembrane helix</keyword>
<feature type="transmembrane region" description="Helical" evidence="1">
    <location>
        <begin position="15"/>
        <end position="32"/>
    </location>
</feature>
<keyword evidence="1" id="KW-0812">Transmembrane</keyword>
<dbReference type="Proteomes" id="UP001623592">
    <property type="component" value="Unassembled WGS sequence"/>
</dbReference>
<dbReference type="PANTHER" id="PTHR41309:SF2">
    <property type="entry name" value="MEMBRANE PROTEIN"/>
    <property type="match status" value="1"/>
</dbReference>
<dbReference type="EMBL" id="JBJIAA010000008">
    <property type="protein sequence ID" value="MFL0251042.1"/>
    <property type="molecule type" value="Genomic_DNA"/>
</dbReference>
<feature type="transmembrane region" description="Helical" evidence="1">
    <location>
        <begin position="117"/>
        <end position="137"/>
    </location>
</feature>
<dbReference type="InterPro" id="IPR025699">
    <property type="entry name" value="ABC2_memb-like"/>
</dbReference>
<proteinExistence type="predicted"/>
<gene>
    <name evidence="2" type="ORF">ACJDT4_11465</name>
</gene>
<comment type="caution">
    <text evidence="2">The sequence shown here is derived from an EMBL/GenBank/DDBJ whole genome shotgun (WGS) entry which is preliminary data.</text>
</comment>
<sequence>MLNLISKDILMQKKTLAIAILFIFVESIYVYFAKEVPVIIISILVPFAVEYLLLTNSCLLDDKNKSYIIINSLPVTKKNVVIAKYISVLVFFVIAICIQSIFAALINSNKGIMKIEYIIICFCLIAILNSVYLPAYFKSGYAKTKWLIMILFFAMYLGISSINNHNLIKMIKIFTSMSYWTLCGSALLISAILMVISFFISSAFYNNRELSR</sequence>
<accession>A0ABW8TFM2</accession>
<feature type="transmembrane region" description="Helical" evidence="1">
    <location>
        <begin position="179"/>
        <end position="205"/>
    </location>
</feature>
<name>A0ABW8TFM2_9CLOT</name>
<protein>
    <submittedName>
        <fullName evidence="2">ABC-2 transporter permease</fullName>
    </submittedName>
</protein>
<evidence type="ECO:0000256" key="1">
    <source>
        <dbReference type="SAM" id="Phobius"/>
    </source>
</evidence>
<feature type="transmembrane region" description="Helical" evidence="1">
    <location>
        <begin position="38"/>
        <end position="60"/>
    </location>
</feature>
<dbReference type="RefSeq" id="WP_406787698.1">
    <property type="nucleotide sequence ID" value="NZ_JBJIAA010000008.1"/>
</dbReference>
<keyword evidence="3" id="KW-1185">Reference proteome</keyword>
<dbReference type="PANTHER" id="PTHR41309">
    <property type="entry name" value="MEMBRANE PROTEIN-RELATED"/>
    <property type="match status" value="1"/>
</dbReference>
<feature type="transmembrane region" description="Helical" evidence="1">
    <location>
        <begin position="146"/>
        <end position="167"/>
    </location>
</feature>
<keyword evidence="1" id="KW-0472">Membrane</keyword>
<reference evidence="2 3" key="1">
    <citation type="submission" date="2024-11" db="EMBL/GenBank/DDBJ databases">
        <authorList>
            <person name="Heng Y.C."/>
            <person name="Lim A.C.H."/>
            <person name="Lee J.K.Y."/>
            <person name="Kittelmann S."/>
        </authorList>
    </citation>
    <scope>NUCLEOTIDE SEQUENCE [LARGE SCALE GENOMIC DNA]</scope>
    <source>
        <strain evidence="2 3">WILCCON 0114</strain>
    </source>
</reference>
<evidence type="ECO:0000313" key="3">
    <source>
        <dbReference type="Proteomes" id="UP001623592"/>
    </source>
</evidence>
<evidence type="ECO:0000313" key="2">
    <source>
        <dbReference type="EMBL" id="MFL0251042.1"/>
    </source>
</evidence>